<dbReference type="AlphaFoldDB" id="A0A0R1F6J2"/>
<protein>
    <submittedName>
        <fullName evidence="1">Uncharacterized protein</fullName>
    </submittedName>
</protein>
<dbReference type="Proteomes" id="UP000051181">
    <property type="component" value="Unassembled WGS sequence"/>
</dbReference>
<organism evidence="1 2">
    <name type="scientific">Loigolactobacillus coryniformis subsp. coryniformis KCTC 3167 = DSM 20001</name>
    <dbReference type="NCBI Taxonomy" id="913848"/>
    <lineage>
        <taxon>Bacteria</taxon>
        <taxon>Bacillati</taxon>
        <taxon>Bacillota</taxon>
        <taxon>Bacilli</taxon>
        <taxon>Lactobacillales</taxon>
        <taxon>Lactobacillaceae</taxon>
        <taxon>Loigolactobacillus</taxon>
    </lineage>
</organism>
<dbReference type="EMBL" id="AZCN01000095">
    <property type="protein sequence ID" value="KRK14231.1"/>
    <property type="molecule type" value="Genomic_DNA"/>
</dbReference>
<evidence type="ECO:0000313" key="2">
    <source>
        <dbReference type="Proteomes" id="UP000051181"/>
    </source>
</evidence>
<gene>
    <name evidence="1" type="ORF">FD22_GL002585</name>
</gene>
<dbReference type="PATRIC" id="fig|913848.6.peg.2633"/>
<dbReference type="RefSeq" id="WP_010010397.1">
    <property type="nucleotide sequence ID" value="NZ_AZCN01000095.1"/>
</dbReference>
<accession>A0A0R1F6J2</accession>
<reference evidence="1 2" key="1">
    <citation type="journal article" date="2015" name="Genome Announc.">
        <title>Expanding the biotechnology potential of lactobacilli through comparative genomics of 213 strains and associated genera.</title>
        <authorList>
            <person name="Sun Z."/>
            <person name="Harris H.M."/>
            <person name="McCann A."/>
            <person name="Guo C."/>
            <person name="Argimon S."/>
            <person name="Zhang W."/>
            <person name="Yang X."/>
            <person name="Jeffery I.B."/>
            <person name="Cooney J.C."/>
            <person name="Kagawa T.F."/>
            <person name="Liu W."/>
            <person name="Song Y."/>
            <person name="Salvetti E."/>
            <person name="Wrobel A."/>
            <person name="Rasinkangas P."/>
            <person name="Parkhill J."/>
            <person name="Rea M.C."/>
            <person name="O'Sullivan O."/>
            <person name="Ritari J."/>
            <person name="Douillard F.P."/>
            <person name="Paul Ross R."/>
            <person name="Yang R."/>
            <person name="Briner A.E."/>
            <person name="Felis G.E."/>
            <person name="de Vos W.M."/>
            <person name="Barrangou R."/>
            <person name="Klaenhammer T.R."/>
            <person name="Caufield P.W."/>
            <person name="Cui Y."/>
            <person name="Zhang H."/>
            <person name="O'Toole P.W."/>
        </authorList>
    </citation>
    <scope>NUCLEOTIDE SEQUENCE [LARGE SCALE GENOMIC DNA]</scope>
    <source>
        <strain evidence="1 2">DSM 20001</strain>
    </source>
</reference>
<comment type="caution">
    <text evidence="1">The sequence shown here is derived from an EMBL/GenBank/DDBJ whole genome shotgun (WGS) entry which is preliminary data.</text>
</comment>
<evidence type="ECO:0000313" key="1">
    <source>
        <dbReference type="EMBL" id="KRK14231.1"/>
    </source>
</evidence>
<proteinExistence type="predicted"/>
<name>A0A0R1F6J2_9LACO</name>
<dbReference type="GeneID" id="65918368"/>
<sequence>MLVRKPKFINDDVPYFDLEQIESRLDLVELSDEFVIRPDTVYVASLAHAVNMEGKRYYTAMIGINGRCILTTCKSNDLISEYSERSLTSPRFWHWVARRLGWKPLYFAGENSFVPESTPSWGQTSWIGSRWYDSIYTTSKATFVTFTQPQTQRQVIVRVHICKRKLLKKLAQVRAMLIYTHQLTQWAIEQWLPSSHVDLVVPANLPEIPGLRLPLWSAWQIRQFIFANHDEDVCYIATDECCSTIHEATERAQYAWFPPRELIKARRQQS</sequence>